<evidence type="ECO:0000256" key="2">
    <source>
        <dbReference type="ARBA" id="ARBA00022679"/>
    </source>
</evidence>
<evidence type="ECO:0000256" key="1">
    <source>
        <dbReference type="ARBA" id="ARBA00009861"/>
    </source>
</evidence>
<dbReference type="OMA" id="WHNSATE"/>
<dbReference type="OrthoDB" id="1272802at2759"/>
<proteinExistence type="inferred from homology"/>
<dbReference type="Proteomes" id="UP000187609">
    <property type="component" value="Unassembled WGS sequence"/>
</dbReference>
<dbReference type="GO" id="GO:0016746">
    <property type="term" value="F:acyltransferase activity"/>
    <property type="evidence" value="ECO:0007669"/>
    <property type="project" value="UniProtKB-KW"/>
</dbReference>
<comment type="caution">
    <text evidence="4">The sequence shown here is derived from an EMBL/GenBank/DDBJ whole genome shotgun (WGS) entry which is preliminary data.</text>
</comment>
<evidence type="ECO:0000256" key="3">
    <source>
        <dbReference type="ARBA" id="ARBA00023315"/>
    </source>
</evidence>
<sequence>MASIAQSPIGTTTEKINKPFSATTISLPLVSIISEKLIKPSSPTPPTKRWHKLSLIDQAFSNSYIPFSLFYTKQQLDAISKNNNPTQISHLLEESLSKILSTYYPYAGRLKDNTVVDCNDTGAEFIEVQISCPISQTLNWHNSAVEDLLFPQGLPWSNSADRGLVVVQLSYFSCGGIAISMCISHKTGDGCSGYNLFRDWSEITSDPNFSKPSLHYVEQSIFPPLSSGPFLSPLFMSNKHDCVQRKYIFSNEKLLNLKNKVAAESEVQNPTRTEVVSALIFKRAVAAAKANLGFFQPSSMVQAVDLRAQIGLPPNAIGNLLTICPTSIITEQSMTISKLVSEIRKSKELAYNKDNINDNIFVALLLELANSKQEYHDNGPNAYQITSLVKFALHEIDFGWGKPTKVSIANGLNNKLAILMGNQSGGLDAFVTLSEQDMSVFERDPELLEFASLVPSC</sequence>
<dbReference type="PANTHER" id="PTHR31623:SF45">
    <property type="entry name" value="ACYLSUGAR ACYLTRANSFERASE 3-LIKE"/>
    <property type="match status" value="1"/>
</dbReference>
<dbReference type="Gramene" id="OIT03546">
    <property type="protein sequence ID" value="OIT03546"/>
    <property type="gene ID" value="A4A49_17261"/>
</dbReference>
<keyword evidence="5" id="KW-1185">Reference proteome</keyword>
<reference evidence="4" key="1">
    <citation type="submission" date="2016-11" db="EMBL/GenBank/DDBJ databases">
        <title>The genome of Nicotiana attenuata.</title>
        <authorList>
            <person name="Xu S."/>
            <person name="Brockmoeller T."/>
            <person name="Gaquerel E."/>
            <person name="Navarro A."/>
            <person name="Kuhl H."/>
            <person name="Gase K."/>
            <person name="Ling Z."/>
            <person name="Zhou W."/>
            <person name="Kreitzer C."/>
            <person name="Stanke M."/>
            <person name="Tang H."/>
            <person name="Lyons E."/>
            <person name="Pandey P."/>
            <person name="Pandey S.P."/>
            <person name="Timmermann B."/>
            <person name="Baldwin I.T."/>
        </authorList>
    </citation>
    <scope>NUCLEOTIDE SEQUENCE [LARGE SCALE GENOMIC DNA]</scope>
    <source>
        <strain evidence="4">UT</strain>
    </source>
</reference>
<name>A0A1J6IFW7_NICAT</name>
<dbReference type="InterPro" id="IPR023213">
    <property type="entry name" value="CAT-like_dom_sf"/>
</dbReference>
<evidence type="ECO:0000313" key="5">
    <source>
        <dbReference type="Proteomes" id="UP000187609"/>
    </source>
</evidence>
<protein>
    <submittedName>
        <fullName evidence="4">Acylsugar acyltransferase 3</fullName>
    </submittedName>
</protein>
<dbReference type="SMR" id="A0A1J6IFW7"/>
<dbReference type="EMBL" id="MJEQ01037187">
    <property type="protein sequence ID" value="OIT03546.1"/>
    <property type="molecule type" value="Genomic_DNA"/>
</dbReference>
<dbReference type="KEGG" id="nau:109225602"/>
<dbReference type="GeneID" id="109225602"/>
<organism evidence="4 5">
    <name type="scientific">Nicotiana attenuata</name>
    <name type="common">Coyote tobacco</name>
    <dbReference type="NCBI Taxonomy" id="49451"/>
    <lineage>
        <taxon>Eukaryota</taxon>
        <taxon>Viridiplantae</taxon>
        <taxon>Streptophyta</taxon>
        <taxon>Embryophyta</taxon>
        <taxon>Tracheophyta</taxon>
        <taxon>Spermatophyta</taxon>
        <taxon>Magnoliopsida</taxon>
        <taxon>eudicotyledons</taxon>
        <taxon>Gunneridae</taxon>
        <taxon>Pentapetalae</taxon>
        <taxon>asterids</taxon>
        <taxon>lamiids</taxon>
        <taxon>Solanales</taxon>
        <taxon>Solanaceae</taxon>
        <taxon>Nicotianoideae</taxon>
        <taxon>Nicotianeae</taxon>
        <taxon>Nicotiana</taxon>
    </lineage>
</organism>
<dbReference type="STRING" id="49451.A0A1J6IFW7"/>
<keyword evidence="2" id="KW-0808">Transferase</keyword>
<dbReference type="Gene3D" id="3.30.559.10">
    <property type="entry name" value="Chloramphenicol acetyltransferase-like domain"/>
    <property type="match status" value="2"/>
</dbReference>
<evidence type="ECO:0000313" key="4">
    <source>
        <dbReference type="EMBL" id="OIT03546.1"/>
    </source>
</evidence>
<dbReference type="AlphaFoldDB" id="A0A1J6IFW7"/>
<accession>A0A1J6IFW7</accession>
<dbReference type="PANTHER" id="PTHR31623">
    <property type="entry name" value="F21J9.9"/>
    <property type="match status" value="1"/>
</dbReference>
<keyword evidence="3 4" id="KW-0012">Acyltransferase</keyword>
<dbReference type="Pfam" id="PF02458">
    <property type="entry name" value="Transferase"/>
    <property type="match status" value="1"/>
</dbReference>
<gene>
    <name evidence="4" type="primary">ASAT3_1</name>
    <name evidence="4" type="ORF">A4A49_17261</name>
</gene>
<comment type="similarity">
    <text evidence="1">Belongs to the plant acyltransferase family.</text>
</comment>